<reference evidence="2 3" key="1">
    <citation type="submission" date="2024-02" db="EMBL/GenBank/DDBJ databases">
        <title>de novo genome assembly of Solanum bulbocastanum strain 11H21.</title>
        <authorList>
            <person name="Hosaka A.J."/>
        </authorList>
    </citation>
    <scope>NUCLEOTIDE SEQUENCE [LARGE SCALE GENOMIC DNA]</scope>
    <source>
        <tissue evidence="2">Young leaves</tissue>
    </source>
</reference>
<gene>
    <name evidence="2" type="ORF">RDI58_012790</name>
</gene>
<keyword evidence="3" id="KW-1185">Reference proteome</keyword>
<evidence type="ECO:0000256" key="1">
    <source>
        <dbReference type="SAM" id="MobiDB-lite"/>
    </source>
</evidence>
<feature type="region of interest" description="Disordered" evidence="1">
    <location>
        <begin position="1"/>
        <end position="23"/>
    </location>
</feature>
<evidence type="ECO:0000313" key="3">
    <source>
        <dbReference type="Proteomes" id="UP001371456"/>
    </source>
</evidence>
<dbReference type="AlphaFoldDB" id="A0AAN8TSB9"/>
<accession>A0AAN8TSB9</accession>
<name>A0AAN8TSB9_SOLBU</name>
<organism evidence="2 3">
    <name type="scientific">Solanum bulbocastanum</name>
    <name type="common">Wild potato</name>
    <dbReference type="NCBI Taxonomy" id="147425"/>
    <lineage>
        <taxon>Eukaryota</taxon>
        <taxon>Viridiplantae</taxon>
        <taxon>Streptophyta</taxon>
        <taxon>Embryophyta</taxon>
        <taxon>Tracheophyta</taxon>
        <taxon>Spermatophyta</taxon>
        <taxon>Magnoliopsida</taxon>
        <taxon>eudicotyledons</taxon>
        <taxon>Gunneridae</taxon>
        <taxon>Pentapetalae</taxon>
        <taxon>asterids</taxon>
        <taxon>lamiids</taxon>
        <taxon>Solanales</taxon>
        <taxon>Solanaceae</taxon>
        <taxon>Solanoideae</taxon>
        <taxon>Solaneae</taxon>
        <taxon>Solanum</taxon>
    </lineage>
</organism>
<sequence length="23" mass="2696">MAVSLEEEEVTHLKPRENGERQN</sequence>
<feature type="compositionally biased region" description="Basic and acidic residues" evidence="1">
    <location>
        <begin position="10"/>
        <end position="23"/>
    </location>
</feature>
<proteinExistence type="predicted"/>
<dbReference type="Proteomes" id="UP001371456">
    <property type="component" value="Unassembled WGS sequence"/>
</dbReference>
<dbReference type="EMBL" id="JBANQN010000005">
    <property type="protein sequence ID" value="KAK6788991.1"/>
    <property type="molecule type" value="Genomic_DNA"/>
</dbReference>
<evidence type="ECO:0000313" key="2">
    <source>
        <dbReference type="EMBL" id="KAK6788991.1"/>
    </source>
</evidence>
<comment type="caution">
    <text evidence="2">The sequence shown here is derived from an EMBL/GenBank/DDBJ whole genome shotgun (WGS) entry which is preliminary data.</text>
</comment>
<protein>
    <submittedName>
        <fullName evidence="2">Uncharacterized protein</fullName>
    </submittedName>
</protein>